<dbReference type="EMBL" id="VSSQ01000715">
    <property type="protein sequence ID" value="MPM00210.1"/>
    <property type="molecule type" value="Genomic_DNA"/>
</dbReference>
<name>A0A644W8W2_9ZZZZ</name>
<protein>
    <submittedName>
        <fullName evidence="1">Uncharacterized protein</fullName>
    </submittedName>
</protein>
<accession>A0A644W8W2</accession>
<gene>
    <name evidence="1" type="ORF">SDC9_46433</name>
</gene>
<sequence length="57" mass="5993">MADATTGKVSEMTNWKDKIPGAFACFAGFPGRPAPFGLHGVVAQVHSLRIHMANPVG</sequence>
<evidence type="ECO:0000313" key="1">
    <source>
        <dbReference type="EMBL" id="MPM00210.1"/>
    </source>
</evidence>
<proteinExistence type="predicted"/>
<organism evidence="1">
    <name type="scientific">bioreactor metagenome</name>
    <dbReference type="NCBI Taxonomy" id="1076179"/>
    <lineage>
        <taxon>unclassified sequences</taxon>
        <taxon>metagenomes</taxon>
        <taxon>ecological metagenomes</taxon>
    </lineage>
</organism>
<dbReference type="AlphaFoldDB" id="A0A644W8W2"/>
<comment type="caution">
    <text evidence="1">The sequence shown here is derived from an EMBL/GenBank/DDBJ whole genome shotgun (WGS) entry which is preliminary data.</text>
</comment>
<reference evidence="1" key="1">
    <citation type="submission" date="2019-08" db="EMBL/GenBank/DDBJ databases">
        <authorList>
            <person name="Kucharzyk K."/>
            <person name="Murdoch R.W."/>
            <person name="Higgins S."/>
            <person name="Loffler F."/>
        </authorList>
    </citation>
    <scope>NUCLEOTIDE SEQUENCE</scope>
</reference>